<reference evidence="3 4" key="1">
    <citation type="journal article" date="2017" name="G3 (Bethesda)">
        <title>The Physical Genome Mapping of Anopheles albimanus Corrected Scaffold Misassemblies and Identified Interarm Rearrangements in Genus Anopheles.</title>
        <authorList>
            <person name="Artemov G.N."/>
            <person name="Peery A.N."/>
            <person name="Jiang X."/>
            <person name="Tu Z."/>
            <person name="Stegniy V.N."/>
            <person name="Sharakhova M.V."/>
            <person name="Sharakhov I.V."/>
        </authorList>
    </citation>
    <scope>NUCLEOTIDE SEQUENCE [LARGE SCALE GENOMIC DNA]</scope>
    <source>
        <strain evidence="3 4">ALBI9_A</strain>
    </source>
</reference>
<dbReference type="InterPro" id="IPR036053">
    <property type="entry name" value="PABP-dom"/>
</dbReference>
<dbReference type="GO" id="GO:0003723">
    <property type="term" value="F:RNA binding"/>
    <property type="evidence" value="ECO:0007669"/>
    <property type="project" value="UniProtKB-UniRule"/>
</dbReference>
<dbReference type="VEuPathDB" id="VectorBase:AALB009888"/>
<dbReference type="STRING" id="7167.A0A182FTK6"/>
<dbReference type="Pfam" id="PF00658">
    <property type="entry name" value="MLLE"/>
    <property type="match status" value="1"/>
</dbReference>
<dbReference type="EnsemblMetazoa" id="AALB009888-RA">
    <property type="protein sequence ID" value="AALB009888-PA"/>
    <property type="gene ID" value="AALB009888"/>
</dbReference>
<organism evidence="3 4">
    <name type="scientific">Anopheles albimanus</name>
    <name type="common">New world malaria mosquito</name>
    <dbReference type="NCBI Taxonomy" id="7167"/>
    <lineage>
        <taxon>Eukaryota</taxon>
        <taxon>Metazoa</taxon>
        <taxon>Ecdysozoa</taxon>
        <taxon>Arthropoda</taxon>
        <taxon>Hexapoda</taxon>
        <taxon>Insecta</taxon>
        <taxon>Pterygota</taxon>
        <taxon>Neoptera</taxon>
        <taxon>Endopterygota</taxon>
        <taxon>Diptera</taxon>
        <taxon>Nematocera</taxon>
        <taxon>Culicoidea</taxon>
        <taxon>Culicidae</taxon>
        <taxon>Anophelinae</taxon>
        <taxon>Anopheles</taxon>
    </lineage>
</organism>
<evidence type="ECO:0000256" key="1">
    <source>
        <dbReference type="ARBA" id="ARBA00008557"/>
    </source>
</evidence>
<comment type="similarity">
    <text evidence="1">Belongs to the polyadenylate-binding protein type-1 family.</text>
</comment>
<evidence type="ECO:0000313" key="3">
    <source>
        <dbReference type="EnsemblMetazoa" id="AALB009888-PA"/>
    </source>
</evidence>
<dbReference type="PROSITE" id="PS50102">
    <property type="entry name" value="RRM"/>
    <property type="match status" value="1"/>
</dbReference>
<keyword evidence="2" id="KW-0694">RNA-binding</keyword>
<dbReference type="AlphaFoldDB" id="A0A182FTK6"/>
<dbReference type="VEuPathDB" id="VectorBase:AALB20_035239"/>
<keyword evidence="4" id="KW-1185">Reference proteome</keyword>
<dbReference type="SMART" id="SM00517">
    <property type="entry name" value="PolyA"/>
    <property type="match status" value="1"/>
</dbReference>
<dbReference type="Gene3D" id="1.10.1900.10">
    <property type="entry name" value="c-terminal domain of poly(a) binding protein"/>
    <property type="match status" value="1"/>
</dbReference>
<dbReference type="InterPro" id="IPR002004">
    <property type="entry name" value="PABP_HYD_C"/>
</dbReference>
<dbReference type="SUPFAM" id="SSF54928">
    <property type="entry name" value="RNA-binding domain, RBD"/>
    <property type="match status" value="1"/>
</dbReference>
<accession>A0A182FTK6</accession>
<evidence type="ECO:0000256" key="2">
    <source>
        <dbReference type="ARBA" id="ARBA00022884"/>
    </source>
</evidence>
<dbReference type="InterPro" id="IPR000504">
    <property type="entry name" value="RRM_dom"/>
</dbReference>
<dbReference type="Gene3D" id="3.30.70.330">
    <property type="match status" value="1"/>
</dbReference>
<sequence>MALSKWIYVAFKGEALDSDELMYVFRPFGNPTVGKIVGKHHAYVKFENAECAAKAAATMNRCVIDRKGTIEVSVARPPKVQNTIQKLCGRQGDSTSQLSVVPEKTPRIPKVTPINPNVPQAYFEPITEDMVRETHPFELKDILASRVRPIVAFMCPEMAEKLTGMIVELDNAVVLKLLKDMNALKVKVEQAAIVLCDFLDRKRASVAYFVAIQETYPSDSVNEETFPSF</sequence>
<reference evidence="3" key="2">
    <citation type="submission" date="2022-08" db="UniProtKB">
        <authorList>
            <consortium name="EnsemblMetazoa"/>
        </authorList>
    </citation>
    <scope>IDENTIFICATION</scope>
    <source>
        <strain evidence="3">STECLA/ALBI9_A</strain>
    </source>
</reference>
<dbReference type="InterPro" id="IPR012677">
    <property type="entry name" value="Nucleotide-bd_a/b_plait_sf"/>
</dbReference>
<dbReference type="Proteomes" id="UP000069272">
    <property type="component" value="Chromosome 3R"/>
</dbReference>
<protein>
    <submittedName>
        <fullName evidence="3">Uncharacterized protein</fullName>
    </submittedName>
</protein>
<proteinExistence type="inferred from homology"/>
<name>A0A182FTK6_ANOAL</name>
<dbReference type="PROSITE" id="PS51309">
    <property type="entry name" value="PABC"/>
    <property type="match status" value="1"/>
</dbReference>
<dbReference type="InterPro" id="IPR035979">
    <property type="entry name" value="RBD_domain_sf"/>
</dbReference>
<dbReference type="SUPFAM" id="SSF63570">
    <property type="entry name" value="PABC (PABP) domain"/>
    <property type="match status" value="1"/>
</dbReference>
<evidence type="ECO:0000313" key="4">
    <source>
        <dbReference type="Proteomes" id="UP000069272"/>
    </source>
</evidence>